<keyword evidence="9" id="KW-1185">Reference proteome</keyword>
<dbReference type="PANTHER" id="PTHR12560">
    <property type="entry name" value="LONGEVITY ASSURANCE FACTOR 1 LAG1"/>
    <property type="match status" value="1"/>
</dbReference>
<dbReference type="InterPro" id="IPR016439">
    <property type="entry name" value="Lag1/Lac1-like"/>
</dbReference>
<dbReference type="GO" id="GO:0046513">
    <property type="term" value="P:ceramide biosynthetic process"/>
    <property type="evidence" value="ECO:0007669"/>
    <property type="project" value="InterPro"/>
</dbReference>
<feature type="transmembrane region" description="Helical" evidence="6">
    <location>
        <begin position="300"/>
        <end position="321"/>
    </location>
</feature>
<dbReference type="PANTHER" id="PTHR12560:SF0">
    <property type="entry name" value="LD18904P"/>
    <property type="match status" value="1"/>
</dbReference>
<dbReference type="Proteomes" id="UP000664859">
    <property type="component" value="Unassembled WGS sequence"/>
</dbReference>
<evidence type="ECO:0000313" key="9">
    <source>
        <dbReference type="Proteomes" id="UP000664859"/>
    </source>
</evidence>
<dbReference type="EMBL" id="JAFCMP010000334">
    <property type="protein sequence ID" value="KAG5181296.1"/>
    <property type="molecule type" value="Genomic_DNA"/>
</dbReference>
<organism evidence="8 9">
    <name type="scientific">Tribonema minus</name>
    <dbReference type="NCBI Taxonomy" id="303371"/>
    <lineage>
        <taxon>Eukaryota</taxon>
        <taxon>Sar</taxon>
        <taxon>Stramenopiles</taxon>
        <taxon>Ochrophyta</taxon>
        <taxon>PX clade</taxon>
        <taxon>Xanthophyceae</taxon>
        <taxon>Tribonematales</taxon>
        <taxon>Tribonemataceae</taxon>
        <taxon>Tribonema</taxon>
    </lineage>
</organism>
<proteinExistence type="predicted"/>
<gene>
    <name evidence="8" type="ORF">JKP88DRAFT_269031</name>
</gene>
<dbReference type="PROSITE" id="PS50922">
    <property type="entry name" value="TLC"/>
    <property type="match status" value="1"/>
</dbReference>
<feature type="transmembrane region" description="Helical" evidence="6">
    <location>
        <begin position="20"/>
        <end position="42"/>
    </location>
</feature>
<keyword evidence="3 6" id="KW-1133">Transmembrane helix</keyword>
<dbReference type="Pfam" id="PF03798">
    <property type="entry name" value="TRAM_LAG1_CLN8"/>
    <property type="match status" value="1"/>
</dbReference>
<dbReference type="InterPro" id="IPR006634">
    <property type="entry name" value="TLC-dom"/>
</dbReference>
<dbReference type="OrthoDB" id="537032at2759"/>
<dbReference type="GO" id="GO:0016020">
    <property type="term" value="C:membrane"/>
    <property type="evidence" value="ECO:0007669"/>
    <property type="project" value="UniProtKB-SubCell"/>
</dbReference>
<evidence type="ECO:0000256" key="4">
    <source>
        <dbReference type="ARBA" id="ARBA00023136"/>
    </source>
</evidence>
<evidence type="ECO:0000313" key="8">
    <source>
        <dbReference type="EMBL" id="KAG5181296.1"/>
    </source>
</evidence>
<feature type="transmembrane region" description="Helical" evidence="6">
    <location>
        <begin position="120"/>
        <end position="140"/>
    </location>
</feature>
<dbReference type="GO" id="GO:0050291">
    <property type="term" value="F:sphingosine N-acyltransferase activity"/>
    <property type="evidence" value="ECO:0007669"/>
    <property type="project" value="InterPro"/>
</dbReference>
<evidence type="ECO:0000259" key="7">
    <source>
        <dbReference type="PROSITE" id="PS50922"/>
    </source>
</evidence>
<sequence length="355" mass="39870">MHGSISSLIAKGTLPDPSILVTGLQVGVAFTAVRLALNAVFFKPLAYKAMGLEKPKAVQPVPALDALYHPKRRPERAALEAASATAGLSAADGEAYLLRRVATATVHARVYKFAEALWRATLYAFMVAFGLYAVVGQSWFKDPWKQCWLGWPHQVQPDKAYQYYALSMGVYTHLIMFQAIDTRRSDFWQHVLHHAVTMALITMSWVSNFVRIGSLVILLHDISDVPLELAKVVNYTKANPKHAKWASPAADGIFGIFALTFLVSRLVLFPYYVIYNTLFVAEDAVEYTADGPPPRPPCYWIFNAMLLILQALHIFWAFLILRMVYKVIVLQYLEDIRSDSEGEWEEKDGKKAKTG</sequence>
<evidence type="ECO:0000256" key="5">
    <source>
        <dbReference type="PROSITE-ProRule" id="PRU00205"/>
    </source>
</evidence>
<name>A0A835YU22_9STRA</name>
<dbReference type="SMART" id="SM00724">
    <property type="entry name" value="TLC"/>
    <property type="match status" value="1"/>
</dbReference>
<accession>A0A835YU22</accession>
<feature type="transmembrane region" description="Helical" evidence="6">
    <location>
        <begin position="160"/>
        <end position="180"/>
    </location>
</feature>
<feature type="transmembrane region" description="Helical" evidence="6">
    <location>
        <begin position="253"/>
        <end position="274"/>
    </location>
</feature>
<comment type="subcellular location">
    <subcellularLocation>
        <location evidence="1">Membrane</location>
        <topology evidence="1">Multi-pass membrane protein</topology>
    </subcellularLocation>
</comment>
<keyword evidence="2 5" id="KW-0812">Transmembrane</keyword>
<reference evidence="8" key="1">
    <citation type="submission" date="2021-02" db="EMBL/GenBank/DDBJ databases">
        <title>First Annotated Genome of the Yellow-green Alga Tribonema minus.</title>
        <authorList>
            <person name="Mahan K.M."/>
        </authorList>
    </citation>
    <scope>NUCLEOTIDE SEQUENCE</scope>
    <source>
        <strain evidence="8">UTEX B ZZ1240</strain>
    </source>
</reference>
<comment type="caution">
    <text evidence="8">The sequence shown here is derived from an EMBL/GenBank/DDBJ whole genome shotgun (WGS) entry which is preliminary data.</text>
</comment>
<evidence type="ECO:0000256" key="6">
    <source>
        <dbReference type="SAM" id="Phobius"/>
    </source>
</evidence>
<protein>
    <submittedName>
        <fullName evidence="8">TLC domain-containing protein</fullName>
    </submittedName>
</protein>
<dbReference type="AlphaFoldDB" id="A0A835YU22"/>
<evidence type="ECO:0000256" key="1">
    <source>
        <dbReference type="ARBA" id="ARBA00004141"/>
    </source>
</evidence>
<evidence type="ECO:0000256" key="3">
    <source>
        <dbReference type="ARBA" id="ARBA00022989"/>
    </source>
</evidence>
<keyword evidence="4 5" id="KW-0472">Membrane</keyword>
<evidence type="ECO:0000256" key="2">
    <source>
        <dbReference type="ARBA" id="ARBA00022692"/>
    </source>
</evidence>
<feature type="domain" description="TLC" evidence="7">
    <location>
        <begin position="111"/>
        <end position="329"/>
    </location>
</feature>